<accession>A0A3M8SXH1</accession>
<dbReference type="GO" id="GO:0044209">
    <property type="term" value="P:AMP salvage"/>
    <property type="evidence" value="ECO:0007669"/>
    <property type="project" value="UniProtKB-UniRule"/>
</dbReference>
<evidence type="ECO:0000256" key="11">
    <source>
        <dbReference type="HAMAP-Rule" id="MF_00004"/>
    </source>
</evidence>
<evidence type="ECO:0000256" key="4">
    <source>
        <dbReference type="ARBA" id="ARBA00004659"/>
    </source>
</evidence>
<comment type="function">
    <text evidence="2 11">Catalyzes a salvage reaction resulting in the formation of AMP, that is energically less costly than de novo synthesis.</text>
</comment>
<evidence type="ECO:0000256" key="2">
    <source>
        <dbReference type="ARBA" id="ARBA00003968"/>
    </source>
</evidence>
<dbReference type="PANTHER" id="PTHR32315:SF3">
    <property type="entry name" value="ADENINE PHOSPHORIBOSYLTRANSFERASE"/>
    <property type="match status" value="1"/>
</dbReference>
<dbReference type="GO" id="GO:0016208">
    <property type="term" value="F:AMP binding"/>
    <property type="evidence" value="ECO:0007669"/>
    <property type="project" value="TreeGrafter"/>
</dbReference>
<dbReference type="OrthoDB" id="9803963at2"/>
<gene>
    <name evidence="11" type="primary">apt</name>
    <name evidence="13" type="ORF">EER27_07050</name>
</gene>
<dbReference type="RefSeq" id="WP_123087341.1">
    <property type="nucleotide sequence ID" value="NZ_RIBS01000003.1"/>
</dbReference>
<keyword evidence="8 11" id="KW-0328">Glycosyltransferase</keyword>
<sequence>MAGPTTEACLHEIESRVRAIADYPRPGVVFRDLSPLLADPQGLALCIDALAEPWRHARLDAVCGIESRGFIFGAAIAHELGCGFVPLRKAGKLPPPTYGVDYELEYGIARLEIAKQALPVGARVLVVDDVLATGGTLEAARSLLEQVQADVVGGAVVVEIEPLAGRARWQGTSPLRALVRY</sequence>
<dbReference type="GO" id="GO:0003999">
    <property type="term" value="F:adenine phosphoribosyltransferase activity"/>
    <property type="evidence" value="ECO:0007669"/>
    <property type="project" value="UniProtKB-UniRule"/>
</dbReference>
<proteinExistence type="inferred from homology"/>
<dbReference type="NCBIfam" id="TIGR01090">
    <property type="entry name" value="apt"/>
    <property type="match status" value="1"/>
</dbReference>
<dbReference type="Proteomes" id="UP000267049">
    <property type="component" value="Unassembled WGS sequence"/>
</dbReference>
<comment type="catalytic activity">
    <reaction evidence="1 11">
        <text>AMP + diphosphate = 5-phospho-alpha-D-ribose 1-diphosphate + adenine</text>
        <dbReference type="Rhea" id="RHEA:16609"/>
        <dbReference type="ChEBI" id="CHEBI:16708"/>
        <dbReference type="ChEBI" id="CHEBI:33019"/>
        <dbReference type="ChEBI" id="CHEBI:58017"/>
        <dbReference type="ChEBI" id="CHEBI:456215"/>
        <dbReference type="EC" id="2.4.2.7"/>
    </reaction>
</comment>
<evidence type="ECO:0000256" key="6">
    <source>
        <dbReference type="ARBA" id="ARBA00011893"/>
    </source>
</evidence>
<dbReference type="GO" id="GO:0002055">
    <property type="term" value="F:adenine binding"/>
    <property type="evidence" value="ECO:0007669"/>
    <property type="project" value="TreeGrafter"/>
</dbReference>
<dbReference type="EC" id="2.4.2.7" evidence="6 11"/>
<dbReference type="GO" id="GO:0006168">
    <property type="term" value="P:adenine salvage"/>
    <property type="evidence" value="ECO:0007669"/>
    <property type="project" value="InterPro"/>
</dbReference>
<evidence type="ECO:0000259" key="12">
    <source>
        <dbReference type="Pfam" id="PF00156"/>
    </source>
</evidence>
<name>A0A3M8SXH1_9GAMM</name>
<dbReference type="EMBL" id="RIBS01000003">
    <property type="protein sequence ID" value="RNF84156.1"/>
    <property type="molecule type" value="Genomic_DNA"/>
</dbReference>
<comment type="similarity">
    <text evidence="5 11">Belongs to the purine/pyrimidine phosphoribosyltransferase family.</text>
</comment>
<dbReference type="UniPathway" id="UPA00588">
    <property type="reaction ID" value="UER00646"/>
</dbReference>
<dbReference type="InterPro" id="IPR050054">
    <property type="entry name" value="UPRTase/APRTase"/>
</dbReference>
<reference evidence="13 14" key="1">
    <citation type="submission" date="2018-11" db="EMBL/GenBank/DDBJ databases">
        <title>Lysobacter cryohumiis sp. nov., isolated from soil in the Tianshan Mountains, Xinjiang, China.</title>
        <authorList>
            <person name="Luo Y."/>
            <person name="Sheng H."/>
        </authorList>
    </citation>
    <scope>NUCLEOTIDE SEQUENCE [LARGE SCALE GENOMIC DNA]</scope>
    <source>
        <strain evidence="13 14">ZS60</strain>
    </source>
</reference>
<comment type="pathway">
    <text evidence="4 11">Purine metabolism; AMP biosynthesis via salvage pathway; AMP from adenine: step 1/1.</text>
</comment>
<keyword evidence="9 11" id="KW-0808">Transferase</keyword>
<dbReference type="GO" id="GO:0006166">
    <property type="term" value="P:purine ribonucleoside salvage"/>
    <property type="evidence" value="ECO:0007669"/>
    <property type="project" value="UniProtKB-UniRule"/>
</dbReference>
<dbReference type="NCBIfam" id="NF002634">
    <property type="entry name" value="PRK02304.1-3"/>
    <property type="match status" value="1"/>
</dbReference>
<evidence type="ECO:0000313" key="13">
    <source>
        <dbReference type="EMBL" id="RNF84156.1"/>
    </source>
</evidence>
<dbReference type="Gene3D" id="3.40.50.2020">
    <property type="match status" value="1"/>
</dbReference>
<dbReference type="SUPFAM" id="SSF53271">
    <property type="entry name" value="PRTase-like"/>
    <property type="match status" value="1"/>
</dbReference>
<keyword evidence="14" id="KW-1185">Reference proteome</keyword>
<evidence type="ECO:0000313" key="14">
    <source>
        <dbReference type="Proteomes" id="UP000267049"/>
    </source>
</evidence>
<comment type="subcellular location">
    <subcellularLocation>
        <location evidence="3 11">Cytoplasm</location>
    </subcellularLocation>
</comment>
<evidence type="ECO:0000256" key="7">
    <source>
        <dbReference type="ARBA" id="ARBA00022490"/>
    </source>
</evidence>
<feature type="domain" description="Phosphoribosyltransferase" evidence="12">
    <location>
        <begin position="37"/>
        <end position="161"/>
    </location>
</feature>
<evidence type="ECO:0000256" key="8">
    <source>
        <dbReference type="ARBA" id="ARBA00022676"/>
    </source>
</evidence>
<protein>
    <recommendedName>
        <fullName evidence="6 11">Adenine phosphoribosyltransferase</fullName>
        <shortName evidence="11">APRT</shortName>
        <ecNumber evidence="6 11">2.4.2.7</ecNumber>
    </recommendedName>
</protein>
<comment type="caution">
    <text evidence="13">The sequence shown here is derived from an EMBL/GenBank/DDBJ whole genome shotgun (WGS) entry which is preliminary data.</text>
</comment>
<dbReference type="PANTHER" id="PTHR32315">
    <property type="entry name" value="ADENINE PHOSPHORIBOSYLTRANSFERASE"/>
    <property type="match status" value="1"/>
</dbReference>
<dbReference type="NCBIfam" id="NF002636">
    <property type="entry name" value="PRK02304.1-5"/>
    <property type="match status" value="1"/>
</dbReference>
<dbReference type="InterPro" id="IPR005764">
    <property type="entry name" value="Ade_phspho_trans"/>
</dbReference>
<dbReference type="AlphaFoldDB" id="A0A3M8SXH1"/>
<evidence type="ECO:0000256" key="10">
    <source>
        <dbReference type="ARBA" id="ARBA00022726"/>
    </source>
</evidence>
<evidence type="ECO:0000256" key="3">
    <source>
        <dbReference type="ARBA" id="ARBA00004496"/>
    </source>
</evidence>
<comment type="subunit">
    <text evidence="11">Homodimer.</text>
</comment>
<evidence type="ECO:0000256" key="5">
    <source>
        <dbReference type="ARBA" id="ARBA00008391"/>
    </source>
</evidence>
<dbReference type="CDD" id="cd06223">
    <property type="entry name" value="PRTases_typeI"/>
    <property type="match status" value="1"/>
</dbReference>
<dbReference type="FunFam" id="3.40.50.2020:FF:000021">
    <property type="entry name" value="Adenine phosphoribosyltransferase"/>
    <property type="match status" value="1"/>
</dbReference>
<dbReference type="InterPro" id="IPR029057">
    <property type="entry name" value="PRTase-like"/>
</dbReference>
<dbReference type="GO" id="GO:0005737">
    <property type="term" value="C:cytoplasm"/>
    <property type="evidence" value="ECO:0007669"/>
    <property type="project" value="UniProtKB-SubCell"/>
</dbReference>
<dbReference type="Pfam" id="PF00156">
    <property type="entry name" value="Pribosyltran"/>
    <property type="match status" value="1"/>
</dbReference>
<evidence type="ECO:0000256" key="9">
    <source>
        <dbReference type="ARBA" id="ARBA00022679"/>
    </source>
</evidence>
<dbReference type="InterPro" id="IPR000836">
    <property type="entry name" value="PRTase_dom"/>
</dbReference>
<keyword evidence="10 11" id="KW-0660">Purine salvage</keyword>
<keyword evidence="7 11" id="KW-0963">Cytoplasm</keyword>
<organism evidence="13 14">
    <name type="scientific">Montanilutibacter psychrotolerans</name>
    <dbReference type="NCBI Taxonomy" id="1327343"/>
    <lineage>
        <taxon>Bacteria</taxon>
        <taxon>Pseudomonadati</taxon>
        <taxon>Pseudomonadota</taxon>
        <taxon>Gammaproteobacteria</taxon>
        <taxon>Lysobacterales</taxon>
        <taxon>Lysobacteraceae</taxon>
        <taxon>Montanilutibacter</taxon>
    </lineage>
</organism>
<dbReference type="HAMAP" id="MF_00004">
    <property type="entry name" value="Aden_phosphoribosyltr"/>
    <property type="match status" value="1"/>
</dbReference>
<evidence type="ECO:0000256" key="1">
    <source>
        <dbReference type="ARBA" id="ARBA00000868"/>
    </source>
</evidence>